<accession>A0ABU0ZQL4</accession>
<dbReference type="GO" id="GO:0016787">
    <property type="term" value="F:hydrolase activity"/>
    <property type="evidence" value="ECO:0007669"/>
    <property type="project" value="UniProtKB-KW"/>
</dbReference>
<dbReference type="RefSeq" id="WP_308716568.1">
    <property type="nucleotide sequence ID" value="NZ_JAVHUY010000040.1"/>
</dbReference>
<dbReference type="SUPFAM" id="SSF53474">
    <property type="entry name" value="alpha/beta-Hydrolases"/>
    <property type="match status" value="1"/>
</dbReference>
<dbReference type="InterPro" id="IPR050300">
    <property type="entry name" value="GDXG_lipolytic_enzyme"/>
</dbReference>
<dbReference type="InterPro" id="IPR029058">
    <property type="entry name" value="AB_hydrolase_fold"/>
</dbReference>
<organism evidence="3 4">
    <name type="scientific">Phytohabitans maris</name>
    <dbReference type="NCBI Taxonomy" id="3071409"/>
    <lineage>
        <taxon>Bacteria</taxon>
        <taxon>Bacillati</taxon>
        <taxon>Actinomycetota</taxon>
        <taxon>Actinomycetes</taxon>
        <taxon>Micromonosporales</taxon>
        <taxon>Micromonosporaceae</taxon>
    </lineage>
</organism>
<evidence type="ECO:0000313" key="3">
    <source>
        <dbReference type="EMBL" id="MDQ7909312.1"/>
    </source>
</evidence>
<keyword evidence="1 3" id="KW-0378">Hydrolase</keyword>
<dbReference type="Proteomes" id="UP001230908">
    <property type="component" value="Unassembled WGS sequence"/>
</dbReference>
<evidence type="ECO:0000313" key="4">
    <source>
        <dbReference type="Proteomes" id="UP001230908"/>
    </source>
</evidence>
<dbReference type="PANTHER" id="PTHR48081">
    <property type="entry name" value="AB HYDROLASE SUPERFAMILY PROTEIN C4A8.06C"/>
    <property type="match status" value="1"/>
</dbReference>
<proteinExistence type="predicted"/>
<comment type="caution">
    <text evidence="3">The sequence shown here is derived from an EMBL/GenBank/DDBJ whole genome shotgun (WGS) entry which is preliminary data.</text>
</comment>
<dbReference type="Gene3D" id="3.40.50.1820">
    <property type="entry name" value="alpha/beta hydrolase"/>
    <property type="match status" value="1"/>
</dbReference>
<sequence length="269" mass="28562">MTERADLTFAEVLGFRPLRLDLYVPAGDGPWPLVVWVHGGAWRTGDRRTLPETIAPLDFFGRVRRRGYAVASVDYRLSGEARFPAPLHDVKAAVRWLRAHATDLGLDPDRFALWGESAGGHLAALAALTADATLSGDVGLTAGSSAVRAVVDWYGVADLTAMGAGHPDSPVAQLLGGLLPEVRALATLASPTEYADADAPPFLCVHGTEDQVVPYAQSEHLAAVLHAYGARCDLHPVPGAGHVFHGAKDVAALIETSLDFLDEVLKPAR</sequence>
<dbReference type="PANTHER" id="PTHR48081:SF13">
    <property type="entry name" value="ALPHA_BETA HYDROLASE"/>
    <property type="match status" value="1"/>
</dbReference>
<dbReference type="Pfam" id="PF20434">
    <property type="entry name" value="BD-FAE"/>
    <property type="match status" value="1"/>
</dbReference>
<dbReference type="InterPro" id="IPR049492">
    <property type="entry name" value="BD-FAE-like_dom"/>
</dbReference>
<dbReference type="EMBL" id="JAVHUY010000040">
    <property type="protein sequence ID" value="MDQ7909312.1"/>
    <property type="molecule type" value="Genomic_DNA"/>
</dbReference>
<protein>
    <submittedName>
        <fullName evidence="3">Alpha/beta hydrolase</fullName>
    </submittedName>
</protein>
<feature type="domain" description="BD-FAE-like" evidence="2">
    <location>
        <begin position="20"/>
        <end position="224"/>
    </location>
</feature>
<reference evidence="3 4" key="1">
    <citation type="submission" date="2023-08" db="EMBL/GenBank/DDBJ databases">
        <title>Phytohabitans sansha sp. nov., isolated from marine sediment.</title>
        <authorList>
            <person name="Zhao Y."/>
            <person name="Yi K."/>
        </authorList>
    </citation>
    <scope>NUCLEOTIDE SEQUENCE [LARGE SCALE GENOMIC DNA]</scope>
    <source>
        <strain evidence="3 4">ZYX-F-186</strain>
    </source>
</reference>
<name>A0ABU0ZQL4_9ACTN</name>
<gene>
    <name evidence="3" type="ORF">RB614_32805</name>
</gene>
<keyword evidence="4" id="KW-1185">Reference proteome</keyword>
<evidence type="ECO:0000256" key="1">
    <source>
        <dbReference type="ARBA" id="ARBA00022801"/>
    </source>
</evidence>
<evidence type="ECO:0000259" key="2">
    <source>
        <dbReference type="Pfam" id="PF20434"/>
    </source>
</evidence>